<feature type="region of interest" description="Disordered" evidence="8">
    <location>
        <begin position="312"/>
        <end position="338"/>
    </location>
</feature>
<feature type="region of interest" description="Disordered" evidence="8">
    <location>
        <begin position="135"/>
        <end position="164"/>
    </location>
</feature>
<feature type="compositionally biased region" description="Low complexity" evidence="8">
    <location>
        <begin position="385"/>
        <end position="396"/>
    </location>
</feature>
<comment type="caution">
    <text evidence="9">The sequence shown here is derived from an EMBL/GenBank/DDBJ whole genome shotgun (WGS) entry which is preliminary data.</text>
</comment>
<feature type="binding site" evidence="5">
    <location>
        <begin position="519"/>
        <end position="525"/>
    </location>
    <ligand>
        <name>GTP</name>
        <dbReference type="ChEBI" id="CHEBI:37565"/>
    </ligand>
</feature>
<dbReference type="GO" id="GO:0005737">
    <property type="term" value="C:cytoplasm"/>
    <property type="evidence" value="ECO:0007669"/>
    <property type="project" value="TreeGrafter"/>
</dbReference>
<dbReference type="Gene3D" id="3.40.50.300">
    <property type="entry name" value="P-loop containing nucleotide triphosphate hydrolases"/>
    <property type="match status" value="2"/>
</dbReference>
<dbReference type="SMART" id="SM00275">
    <property type="entry name" value="G_alpha"/>
    <property type="match status" value="1"/>
</dbReference>
<dbReference type="FunFam" id="3.40.50.300:FF:000692">
    <property type="entry name" value="Guanine nucleotide-binding protein subunit alpha"/>
    <property type="match status" value="1"/>
</dbReference>
<dbReference type="InParanoid" id="G4TNE1"/>
<dbReference type="GO" id="GO:0003924">
    <property type="term" value="F:GTPase activity"/>
    <property type="evidence" value="ECO:0007669"/>
    <property type="project" value="InterPro"/>
</dbReference>
<feature type="compositionally biased region" description="Basic and acidic residues" evidence="8">
    <location>
        <begin position="408"/>
        <end position="418"/>
    </location>
</feature>
<keyword evidence="3 5" id="KW-0342">GTP-binding</keyword>
<dbReference type="InterPro" id="IPR001019">
    <property type="entry name" value="Gprotein_alpha_su"/>
</dbReference>
<proteinExistence type="predicted"/>
<keyword evidence="4" id="KW-0807">Transducer</keyword>
<dbReference type="GO" id="GO:0046872">
    <property type="term" value="F:metal ion binding"/>
    <property type="evidence" value="ECO:0007669"/>
    <property type="project" value="UniProtKB-KW"/>
</dbReference>
<feature type="compositionally biased region" description="Low complexity" evidence="8">
    <location>
        <begin position="137"/>
        <end position="151"/>
    </location>
</feature>
<keyword evidence="7" id="KW-0175">Coiled coil</keyword>
<dbReference type="Gene3D" id="1.10.400.10">
    <property type="entry name" value="GI Alpha 1, domain 2-like"/>
    <property type="match status" value="1"/>
</dbReference>
<dbReference type="SUPFAM" id="SSF47895">
    <property type="entry name" value="Transducin (alpha subunit), insertion domain"/>
    <property type="match status" value="1"/>
</dbReference>
<feature type="region of interest" description="Disordered" evidence="8">
    <location>
        <begin position="354"/>
        <end position="449"/>
    </location>
</feature>
<evidence type="ECO:0000256" key="3">
    <source>
        <dbReference type="ARBA" id="ARBA00023134"/>
    </source>
</evidence>
<evidence type="ECO:0000256" key="2">
    <source>
        <dbReference type="ARBA" id="ARBA00022741"/>
    </source>
</evidence>
<dbReference type="InterPro" id="IPR027417">
    <property type="entry name" value="P-loop_NTPase"/>
</dbReference>
<dbReference type="PROSITE" id="PS51882">
    <property type="entry name" value="G_ALPHA"/>
    <property type="match status" value="1"/>
</dbReference>
<evidence type="ECO:0000256" key="8">
    <source>
        <dbReference type="SAM" id="MobiDB-lite"/>
    </source>
</evidence>
<dbReference type="GO" id="GO:0005834">
    <property type="term" value="C:heterotrimeric G-protein complex"/>
    <property type="evidence" value="ECO:0007669"/>
    <property type="project" value="TreeGrafter"/>
</dbReference>
<dbReference type="Pfam" id="PF00503">
    <property type="entry name" value="G-alpha"/>
    <property type="match status" value="2"/>
</dbReference>
<name>G4TNE1_SERID</name>
<dbReference type="OrthoDB" id="5817230at2759"/>
<evidence type="ECO:0000313" key="9">
    <source>
        <dbReference type="EMBL" id="CCA72834.1"/>
    </source>
</evidence>
<feature type="binding site" evidence="6">
    <location>
        <position position="525"/>
    </location>
    <ligand>
        <name>Mg(2+)</name>
        <dbReference type="ChEBI" id="CHEBI:18420"/>
    </ligand>
</feature>
<dbReference type="EMBL" id="CAFZ01000186">
    <property type="protein sequence ID" value="CCA72834.1"/>
    <property type="molecule type" value="Genomic_DNA"/>
</dbReference>
<feature type="compositionally biased region" description="Polar residues" evidence="8">
    <location>
        <begin position="363"/>
        <end position="377"/>
    </location>
</feature>
<protein>
    <submittedName>
        <fullName evidence="9">Related to guanine nucleotide-binding protein alpha-4 subunit</fullName>
    </submittedName>
</protein>
<dbReference type="GO" id="GO:0031683">
    <property type="term" value="F:G-protein beta/gamma-subunit complex binding"/>
    <property type="evidence" value="ECO:0007669"/>
    <property type="project" value="InterPro"/>
</dbReference>
<feature type="coiled-coil region" evidence="7">
    <location>
        <begin position="35"/>
        <end position="64"/>
    </location>
</feature>
<keyword evidence="2 5" id="KW-0547">Nucleotide-binding</keyword>
<dbReference type="GO" id="GO:0007188">
    <property type="term" value="P:adenylate cyclase-modulating G protein-coupled receptor signaling pathway"/>
    <property type="evidence" value="ECO:0007669"/>
    <property type="project" value="TreeGrafter"/>
</dbReference>
<keyword evidence="1 6" id="KW-0479">Metal-binding</keyword>
<feature type="binding site" evidence="5">
    <location>
        <begin position="619"/>
        <end position="622"/>
    </location>
    <ligand>
        <name>GTP</name>
        <dbReference type="ChEBI" id="CHEBI:37565"/>
    </ligand>
</feature>
<sequence>MASISNRLRTVGPPQFKMNDISDPLTRQLMQEREMETADQAAARERAEREALKRSREIDEWLQKERSDKSKDRKRRKVAKILLVGQSESGKSTTLKNFQLHYAPKAFQAERHRWKTVIHLNIVRSIRKIDEALSAYSSSQQQRQHQQSRSRYGSPRSTPLGTPSIQATSNFEFFANAGSDEDDEDYDLGMGASSLPHRRPRLTSKHNVLLLRLRPLLSLEPQLIRTLLSNDLSNPAPPVFLRTNSSAGYFSSGVGGGTVWRNEVPDEFPSPLAASPSASAPAISPLIVSNEVALPAGWNSYRSASAFPVPTNGINRTESGSSTGDSGEGMGVRGEVGNDSTVMYEAPSVVPITIPRRMHSRNDGSLTHASPNGSISYSGGAPVFSSGQQQQSILQSPLTMSPSTGLVHPDRPFAERVGHGSSQDGGPHPLTGSNMSIRGNMRSPTPSVHDSFEVPERVLSACAPDILTLWRDEVLRNLLCGPLSTGGLGLKLHEDAGFFLDDIERITAPNYLPTDDDVLRARLKTMGVSEHHFVLEEGDLDLVTELVVYDVGGARTQRHQWMQFFDDVNVIVFLAPISPFDQRLAEDPTVNRLQDTFSLWKDVCRSPALSRTDFLLFLNKCDLLDAKLRQGLKLHKFIPQYNGGNNLQEAVKFFRGVFYQIWHKSTQGLKDSHKGHRALYIHSTSMIDIKTSRAVIENVQECAVRSNLKTALVI</sequence>
<dbReference type="PANTHER" id="PTHR10218">
    <property type="entry name" value="GTP-BINDING PROTEIN ALPHA SUBUNIT"/>
    <property type="match status" value="1"/>
</dbReference>
<dbReference type="InterPro" id="IPR011025">
    <property type="entry name" value="GproteinA_insert"/>
</dbReference>
<dbReference type="STRING" id="1109443.G4TNE1"/>
<dbReference type="PANTHER" id="PTHR10218:SF360">
    <property type="entry name" value="GUANINE NUCLEOTIDE-BINDING PROTEIN SUBUNIT ALPHA HOMOLOG"/>
    <property type="match status" value="1"/>
</dbReference>
<evidence type="ECO:0000313" key="10">
    <source>
        <dbReference type="Proteomes" id="UP000007148"/>
    </source>
</evidence>
<feature type="region of interest" description="Disordered" evidence="8">
    <location>
        <begin position="1"/>
        <end position="22"/>
    </location>
</feature>
<evidence type="ECO:0000256" key="5">
    <source>
        <dbReference type="PIRSR" id="PIRSR601019-1"/>
    </source>
</evidence>
<dbReference type="eggNOG" id="KOG0082">
    <property type="taxonomic scope" value="Eukaryota"/>
</dbReference>
<dbReference type="SUPFAM" id="SSF52540">
    <property type="entry name" value="P-loop containing nucleoside triphosphate hydrolases"/>
    <property type="match status" value="1"/>
</dbReference>
<evidence type="ECO:0000256" key="7">
    <source>
        <dbReference type="SAM" id="Coils"/>
    </source>
</evidence>
<reference evidence="9 10" key="1">
    <citation type="journal article" date="2011" name="PLoS Pathog.">
        <title>Endophytic Life Strategies Decoded by Genome and Transcriptome Analyses of the Mutualistic Root Symbiont Piriformospora indica.</title>
        <authorList>
            <person name="Zuccaro A."/>
            <person name="Lahrmann U."/>
            <person name="Guldener U."/>
            <person name="Langen G."/>
            <person name="Pfiffi S."/>
            <person name="Biedenkopf D."/>
            <person name="Wong P."/>
            <person name="Samans B."/>
            <person name="Grimm C."/>
            <person name="Basiewicz M."/>
            <person name="Murat C."/>
            <person name="Martin F."/>
            <person name="Kogel K.H."/>
        </authorList>
    </citation>
    <scope>NUCLEOTIDE SEQUENCE [LARGE SCALE GENOMIC DNA]</scope>
    <source>
        <strain evidence="9 10">DSM 11827</strain>
    </source>
</reference>
<evidence type="ECO:0000256" key="4">
    <source>
        <dbReference type="ARBA" id="ARBA00023224"/>
    </source>
</evidence>
<keyword evidence="10" id="KW-1185">Reference proteome</keyword>
<evidence type="ECO:0000256" key="6">
    <source>
        <dbReference type="PIRSR" id="PIRSR601019-2"/>
    </source>
</evidence>
<gene>
    <name evidence="9" type="ORF">PIIN_06770</name>
</gene>
<accession>G4TNE1</accession>
<feature type="compositionally biased region" description="Polar residues" evidence="8">
    <location>
        <begin position="155"/>
        <end position="164"/>
    </location>
</feature>
<dbReference type="Proteomes" id="UP000007148">
    <property type="component" value="Unassembled WGS sequence"/>
</dbReference>
<evidence type="ECO:0000256" key="1">
    <source>
        <dbReference type="ARBA" id="ARBA00022723"/>
    </source>
</evidence>
<dbReference type="HOGENOM" id="CLU_014184_1_1_1"/>
<dbReference type="AlphaFoldDB" id="G4TNE1"/>
<dbReference type="GO" id="GO:0001664">
    <property type="term" value="F:G protein-coupled receptor binding"/>
    <property type="evidence" value="ECO:0007669"/>
    <property type="project" value="TreeGrafter"/>
</dbReference>
<dbReference type="GO" id="GO:0005525">
    <property type="term" value="F:GTP binding"/>
    <property type="evidence" value="ECO:0007669"/>
    <property type="project" value="UniProtKB-KW"/>
</dbReference>
<feature type="compositionally biased region" description="Polar residues" evidence="8">
    <location>
        <begin position="431"/>
        <end position="448"/>
    </location>
</feature>
<organism evidence="9 10">
    <name type="scientific">Serendipita indica (strain DSM 11827)</name>
    <name type="common">Root endophyte fungus</name>
    <name type="synonym">Piriformospora indica</name>
    <dbReference type="NCBI Taxonomy" id="1109443"/>
    <lineage>
        <taxon>Eukaryota</taxon>
        <taxon>Fungi</taxon>
        <taxon>Dikarya</taxon>
        <taxon>Basidiomycota</taxon>
        <taxon>Agaricomycotina</taxon>
        <taxon>Agaricomycetes</taxon>
        <taxon>Sebacinales</taxon>
        <taxon>Serendipitaceae</taxon>
        <taxon>Serendipita</taxon>
    </lineage>
</organism>
<keyword evidence="6" id="KW-0460">Magnesium</keyword>